<protein>
    <submittedName>
        <fullName evidence="1">Uncharacterized protein</fullName>
    </submittedName>
</protein>
<sequence length="51" mass="5914">MLPMQPTRLLLLPQAKLMLQPLPQLQPQKQVKQLPRQPMLPIVLIVSMIDF</sequence>
<evidence type="ECO:0000313" key="1">
    <source>
        <dbReference type="EMBL" id="AKH46349.1"/>
    </source>
</evidence>
<name>A0A0F7L1B2_9VIRU</name>
<accession>A0A0F7L1B2</accession>
<reference evidence="1" key="1">
    <citation type="journal article" date="2015" name="Front. Microbiol.">
        <title>Combining genomic sequencing methods to explore viral diversity and reveal potential virus-host interactions.</title>
        <authorList>
            <person name="Chow C.E."/>
            <person name="Winget D.M."/>
            <person name="White R.A.III."/>
            <person name="Hallam S.J."/>
            <person name="Suttle C.A."/>
        </authorList>
    </citation>
    <scope>NUCLEOTIDE SEQUENCE</scope>
    <source>
        <strain evidence="1">Anoxic3_6</strain>
    </source>
</reference>
<dbReference type="EMBL" id="KR029581">
    <property type="protein sequence ID" value="AKH46349.1"/>
    <property type="molecule type" value="Genomic_DNA"/>
</dbReference>
<organism evidence="1">
    <name type="scientific">uncultured marine virus</name>
    <dbReference type="NCBI Taxonomy" id="186617"/>
    <lineage>
        <taxon>Viruses</taxon>
        <taxon>environmental samples</taxon>
    </lineage>
</organism>
<proteinExistence type="predicted"/>
<reference evidence="1" key="2">
    <citation type="submission" date="2015-03" db="EMBL/GenBank/DDBJ databases">
        <authorList>
            <person name="Chow C.-E.T."/>
            <person name="Winget D.M."/>
            <person name="White R.A.III."/>
            <person name="Hallam S.J."/>
            <person name="Suttle C.A."/>
        </authorList>
    </citation>
    <scope>NUCLEOTIDE SEQUENCE</scope>
    <source>
        <strain evidence="1">Anoxic3_6</strain>
    </source>
</reference>